<accession>A0A0M2HF00</accession>
<protein>
    <submittedName>
        <fullName evidence="7">TspO/MBR family protein</fullName>
    </submittedName>
</protein>
<dbReference type="OrthoDB" id="5189031at2"/>
<evidence type="ECO:0000256" key="6">
    <source>
        <dbReference type="SAM" id="Phobius"/>
    </source>
</evidence>
<keyword evidence="4 6" id="KW-1133">Transmembrane helix</keyword>
<organism evidence="7 8">
    <name type="scientific">Microbacterium terrae</name>
    <dbReference type="NCBI Taxonomy" id="69369"/>
    <lineage>
        <taxon>Bacteria</taxon>
        <taxon>Bacillati</taxon>
        <taxon>Actinomycetota</taxon>
        <taxon>Actinomycetes</taxon>
        <taxon>Micrococcales</taxon>
        <taxon>Microbacteriaceae</taxon>
        <taxon>Microbacterium</taxon>
    </lineage>
</organism>
<dbReference type="InterPro" id="IPR004307">
    <property type="entry name" value="TspO_MBR"/>
</dbReference>
<feature type="transmembrane region" description="Helical" evidence="6">
    <location>
        <begin position="245"/>
        <end position="264"/>
    </location>
</feature>
<dbReference type="Pfam" id="PF03073">
    <property type="entry name" value="TspO_MBR"/>
    <property type="match status" value="1"/>
</dbReference>
<feature type="transmembrane region" description="Helical" evidence="6">
    <location>
        <begin position="100"/>
        <end position="117"/>
    </location>
</feature>
<feature type="transmembrane region" description="Helical" evidence="6">
    <location>
        <begin position="123"/>
        <end position="142"/>
    </location>
</feature>
<evidence type="ECO:0000256" key="4">
    <source>
        <dbReference type="ARBA" id="ARBA00022989"/>
    </source>
</evidence>
<dbReference type="RefSeq" id="WP_045274866.1">
    <property type="nucleotide sequence ID" value="NZ_BAAAUP010000003.1"/>
</dbReference>
<dbReference type="Gene3D" id="1.20.1260.100">
    <property type="entry name" value="TspO/MBR protein"/>
    <property type="match status" value="1"/>
</dbReference>
<keyword evidence="5 6" id="KW-0472">Membrane</keyword>
<sequence length="273" mass="28300">MSASASASPVAGTASRDLVRQVVVLVSSVIAIVGAFIGSGVFLGTPVQEASGGYLAADATLIAPGTGAFRIWSVIYAGMLAYAVWQALPAQRHDERQRRIGWWVVASLVLNAVWIGVVQVGQLALSLLVIVALLAVLCRLFALLRDSAPKNRFEAVVADGSIGLYLGWVIIATAANTTAVLVAGGFEGFGLAPEAWAVVVLAAAAAVGVALALWDRGRIAPTLSLSWGICWVAVARLTDEPYSPVTAYAAIGAAALVIAATAFARVRHERRVA</sequence>
<feature type="transmembrane region" description="Helical" evidence="6">
    <location>
        <begin position="162"/>
        <end position="183"/>
    </location>
</feature>
<keyword evidence="8" id="KW-1185">Reference proteome</keyword>
<reference evidence="7 8" key="1">
    <citation type="submission" date="2015-02" db="EMBL/GenBank/DDBJ databases">
        <title>Draft genome sequences of ten Microbacterium spp. with emphasis on heavy metal contaminated environments.</title>
        <authorList>
            <person name="Corretto E."/>
        </authorList>
    </citation>
    <scope>NUCLEOTIDE SEQUENCE [LARGE SCALE GENOMIC DNA]</scope>
    <source>
        <strain evidence="7 8">DSM 12510</strain>
    </source>
</reference>
<comment type="similarity">
    <text evidence="2">Belongs to the TspO/BZRP family.</text>
</comment>
<evidence type="ECO:0000256" key="5">
    <source>
        <dbReference type="ARBA" id="ARBA00023136"/>
    </source>
</evidence>
<evidence type="ECO:0000256" key="3">
    <source>
        <dbReference type="ARBA" id="ARBA00022692"/>
    </source>
</evidence>
<feature type="transmembrane region" description="Helical" evidence="6">
    <location>
        <begin position="195"/>
        <end position="214"/>
    </location>
</feature>
<dbReference type="AlphaFoldDB" id="A0A0M2HF00"/>
<gene>
    <name evidence="7" type="ORF">RS81_00901</name>
</gene>
<dbReference type="PATRIC" id="fig|92835.4.peg.919"/>
<evidence type="ECO:0000313" key="8">
    <source>
        <dbReference type="Proteomes" id="UP000033956"/>
    </source>
</evidence>
<proteinExistence type="inferred from homology"/>
<dbReference type="STRING" id="92835.RS81_00901"/>
<evidence type="ECO:0000313" key="7">
    <source>
        <dbReference type="EMBL" id="KJL43296.1"/>
    </source>
</evidence>
<comment type="caution">
    <text evidence="7">The sequence shown here is derived from an EMBL/GenBank/DDBJ whole genome shotgun (WGS) entry which is preliminary data.</text>
</comment>
<feature type="transmembrane region" description="Helical" evidence="6">
    <location>
        <begin position="67"/>
        <end position="88"/>
    </location>
</feature>
<comment type="subcellular location">
    <subcellularLocation>
        <location evidence="1">Membrane</location>
        <topology evidence="1">Multi-pass membrane protein</topology>
    </subcellularLocation>
</comment>
<evidence type="ECO:0000256" key="1">
    <source>
        <dbReference type="ARBA" id="ARBA00004141"/>
    </source>
</evidence>
<dbReference type="GO" id="GO:0016020">
    <property type="term" value="C:membrane"/>
    <property type="evidence" value="ECO:0007669"/>
    <property type="project" value="UniProtKB-SubCell"/>
</dbReference>
<dbReference type="EMBL" id="JYIZ01000038">
    <property type="protein sequence ID" value="KJL43296.1"/>
    <property type="molecule type" value="Genomic_DNA"/>
</dbReference>
<dbReference type="Proteomes" id="UP000033956">
    <property type="component" value="Unassembled WGS sequence"/>
</dbReference>
<dbReference type="InterPro" id="IPR038330">
    <property type="entry name" value="TspO/MBR-related_sf"/>
</dbReference>
<feature type="transmembrane region" description="Helical" evidence="6">
    <location>
        <begin position="221"/>
        <end position="239"/>
    </location>
</feature>
<keyword evidence="3 6" id="KW-0812">Transmembrane</keyword>
<feature type="transmembrane region" description="Helical" evidence="6">
    <location>
        <begin position="22"/>
        <end position="47"/>
    </location>
</feature>
<evidence type="ECO:0000256" key="2">
    <source>
        <dbReference type="ARBA" id="ARBA00007524"/>
    </source>
</evidence>
<name>A0A0M2HF00_9MICO</name>